<reference evidence="2" key="1">
    <citation type="submission" date="2012-02" db="EMBL/GenBank/DDBJ databases">
        <title>The complete genome of Frateuria aurantia DSM 6220.</title>
        <authorList>
            <consortium name="US DOE Joint Genome Institute (JGI-PGF)"/>
            <person name="Lucas S."/>
            <person name="Copeland A."/>
            <person name="Lapidus A."/>
            <person name="Glavina del Rio T."/>
            <person name="Dalin E."/>
            <person name="Tice H."/>
            <person name="Bruce D."/>
            <person name="Goodwin L."/>
            <person name="Pitluck S."/>
            <person name="Peters L."/>
            <person name="Ovchinnikova G."/>
            <person name="Teshima H."/>
            <person name="Kyrpides N."/>
            <person name="Mavromatis K."/>
            <person name="Ivanova N."/>
            <person name="Brettin T."/>
            <person name="Detter J.C."/>
            <person name="Han C."/>
            <person name="Larimer F."/>
            <person name="Land M."/>
            <person name="Hauser L."/>
            <person name="Markowitz V."/>
            <person name="Cheng J.-F."/>
            <person name="Hugenholtz P."/>
            <person name="Woyke T."/>
            <person name="Wu D."/>
            <person name="Brambilla E."/>
            <person name="Klenk H.-P."/>
            <person name="Eisen J.A."/>
        </authorList>
    </citation>
    <scope>NUCLEOTIDE SEQUENCE</scope>
    <source>
        <strain evidence="2">DSM 6220</strain>
    </source>
</reference>
<keyword evidence="1" id="KW-1133">Transmembrane helix</keyword>
<feature type="transmembrane region" description="Helical" evidence="1">
    <location>
        <begin position="17"/>
        <end position="38"/>
    </location>
</feature>
<organism evidence="2 3">
    <name type="scientific">Frateuria aurantia (strain ATCC 33424 / DSM 6220 / KCTC 2777 / LMG 1558 / NBRC 3245 / NCIMB 13370)</name>
    <name type="common">Acetobacter aurantius</name>
    <dbReference type="NCBI Taxonomy" id="767434"/>
    <lineage>
        <taxon>Bacteria</taxon>
        <taxon>Pseudomonadati</taxon>
        <taxon>Pseudomonadota</taxon>
        <taxon>Gammaproteobacteria</taxon>
        <taxon>Lysobacterales</taxon>
        <taxon>Rhodanobacteraceae</taxon>
        <taxon>Frateuria</taxon>
    </lineage>
</organism>
<dbReference type="RefSeq" id="WP_014402435.1">
    <property type="nucleotide sequence ID" value="NC_017033.1"/>
</dbReference>
<evidence type="ECO:0000313" key="3">
    <source>
        <dbReference type="Proteomes" id="UP000005234"/>
    </source>
</evidence>
<dbReference type="Proteomes" id="UP000005234">
    <property type="component" value="Chromosome"/>
</dbReference>
<protein>
    <submittedName>
        <fullName evidence="2">Uncharacterized protein</fullName>
    </submittedName>
</protein>
<dbReference type="KEGG" id="fau:Fraau_0961"/>
<keyword evidence="3" id="KW-1185">Reference proteome</keyword>
<dbReference type="HOGENOM" id="CLU_3251908_0_0_6"/>
<dbReference type="EMBL" id="CP003350">
    <property type="protein sequence ID" value="AFC85429.1"/>
    <property type="molecule type" value="Genomic_DNA"/>
</dbReference>
<dbReference type="AlphaFoldDB" id="H8L1R9"/>
<keyword evidence="1" id="KW-0472">Membrane</keyword>
<keyword evidence="1" id="KW-0812">Transmembrane</keyword>
<proteinExistence type="predicted"/>
<sequence>MGYIPPITTGRGQALRAAYMAAGIFLGSMFTLAFAGMLGGGS</sequence>
<evidence type="ECO:0000313" key="2">
    <source>
        <dbReference type="EMBL" id="AFC85429.1"/>
    </source>
</evidence>
<accession>H8L1R9</accession>
<gene>
    <name evidence="2" type="ordered locus">Fraau_0961</name>
</gene>
<evidence type="ECO:0000256" key="1">
    <source>
        <dbReference type="SAM" id="Phobius"/>
    </source>
</evidence>
<name>H8L1R9_FRAAD</name>